<comment type="caution">
    <text evidence="3">The sequence shown here is derived from an EMBL/GenBank/DDBJ whole genome shotgun (WGS) entry which is preliminary data.</text>
</comment>
<feature type="region of interest" description="Disordered" evidence="1">
    <location>
        <begin position="31"/>
        <end position="70"/>
    </location>
</feature>
<dbReference type="SUPFAM" id="SSF52242">
    <property type="entry name" value="Cobalamin (vitamin B12)-binding domain"/>
    <property type="match status" value="1"/>
</dbReference>
<feature type="compositionally biased region" description="Polar residues" evidence="1">
    <location>
        <begin position="41"/>
        <end position="64"/>
    </location>
</feature>
<dbReference type="PROSITE" id="PS51332">
    <property type="entry name" value="B12_BINDING"/>
    <property type="match status" value="1"/>
</dbReference>
<feature type="domain" description="B12-binding" evidence="2">
    <location>
        <begin position="197"/>
        <end position="323"/>
    </location>
</feature>
<evidence type="ECO:0000313" key="4">
    <source>
        <dbReference type="Proteomes" id="UP001595556"/>
    </source>
</evidence>
<evidence type="ECO:0000256" key="1">
    <source>
        <dbReference type="SAM" id="MobiDB-lite"/>
    </source>
</evidence>
<dbReference type="Pfam" id="PF02310">
    <property type="entry name" value="B12-binding"/>
    <property type="match status" value="1"/>
</dbReference>
<dbReference type="Proteomes" id="UP001595556">
    <property type="component" value="Unassembled WGS sequence"/>
</dbReference>
<sequence>MTIQLNLLRAPSASGLPAPARAWQTLPTNHSRKQFSHGIHLSSSPGTHPDNTATGLAQTGSTERTAGEAECRRTMRDVLEARIIPRLLAVSREGADPDRLANAAITRAAEIEALARACARGDHTGALAVLDALQNEGLATEDALTELIAPAALWLGQAWEDDRMGFDAVTVGLTLLHELVHTLGYGNHGGPQGAGAVRRIMLASAPGSQHVLGLSIVSEFFSNAGWEVVLEISATPRELLQAVRDEWFEVIGLSVALDEQLRALPRLVADLRAASRNPGCAVLLGGPVFGLRPMDAAQFGAHAICLDARESVGLAQSLADPRH</sequence>
<dbReference type="EMBL" id="JBHRTI010000003">
    <property type="protein sequence ID" value="MFC3146280.1"/>
    <property type="molecule type" value="Genomic_DNA"/>
</dbReference>
<dbReference type="InterPro" id="IPR006158">
    <property type="entry name" value="Cobalamin-bd"/>
</dbReference>
<dbReference type="InterPro" id="IPR036724">
    <property type="entry name" value="Cobalamin-bd_sf"/>
</dbReference>
<accession>A0ABV7GXN3</accession>
<protein>
    <submittedName>
        <fullName evidence="3">B12-binding domain-containing protein</fullName>
    </submittedName>
</protein>
<organism evidence="3 4">
    <name type="scientific">Piscinibacterium candidicorallinum</name>
    <dbReference type="NCBI Taxonomy" id="1793872"/>
    <lineage>
        <taxon>Bacteria</taxon>
        <taxon>Pseudomonadati</taxon>
        <taxon>Pseudomonadota</taxon>
        <taxon>Betaproteobacteria</taxon>
        <taxon>Burkholderiales</taxon>
        <taxon>Piscinibacterium</taxon>
    </lineage>
</organism>
<dbReference type="RefSeq" id="WP_377300560.1">
    <property type="nucleotide sequence ID" value="NZ_JBHRTI010000003.1"/>
</dbReference>
<evidence type="ECO:0000313" key="3">
    <source>
        <dbReference type="EMBL" id="MFC3146280.1"/>
    </source>
</evidence>
<keyword evidence="4" id="KW-1185">Reference proteome</keyword>
<gene>
    <name evidence="3" type="ORF">ACFOEN_01340</name>
</gene>
<name>A0ABV7GXN3_9BURK</name>
<evidence type="ECO:0000259" key="2">
    <source>
        <dbReference type="PROSITE" id="PS51332"/>
    </source>
</evidence>
<proteinExistence type="predicted"/>
<reference evidence="4" key="1">
    <citation type="journal article" date="2019" name="Int. J. Syst. Evol. Microbiol.">
        <title>The Global Catalogue of Microorganisms (GCM) 10K type strain sequencing project: providing services to taxonomists for standard genome sequencing and annotation.</title>
        <authorList>
            <consortium name="The Broad Institute Genomics Platform"/>
            <consortium name="The Broad Institute Genome Sequencing Center for Infectious Disease"/>
            <person name="Wu L."/>
            <person name="Ma J."/>
        </authorList>
    </citation>
    <scope>NUCLEOTIDE SEQUENCE [LARGE SCALE GENOMIC DNA]</scope>
    <source>
        <strain evidence="4">KCTC 52168</strain>
    </source>
</reference>
<dbReference type="Gene3D" id="3.40.50.280">
    <property type="entry name" value="Cobalamin-binding domain"/>
    <property type="match status" value="1"/>
</dbReference>